<dbReference type="InterPro" id="IPR008930">
    <property type="entry name" value="Terpenoid_cyclase/PrenylTrfase"/>
</dbReference>
<keyword evidence="5" id="KW-0808">Transferase</keyword>
<protein>
    <submittedName>
        <fullName evidence="5">Prenyltransferase/squalene oxidase</fullName>
    </submittedName>
</protein>
<dbReference type="OrthoDB" id="5198189at2"/>
<dbReference type="KEGG" id="cwo:Cwoe_3798"/>
<sequence precursor="true">MSWQLASFLLLAAALLGGFAWYERSHPASRVLALVGTLAALAVLGRIAFAAIPNVKPTTDIVLLAGYVFGGAPGFAVGAVSGFASNFFFTQGPWTPWQMLAWGGIGVFGALLAWLSGGRLGRIPLALACGLCGLGFGVVVNFGSVVTYGDVDLWPRYTAYQSVSLPWDLVHAGGNVIFYFVFGPALVRTLRRFRTRFEFTWKPSTRPAHAAPLAALALAAFVAGGVAKPSGARAAAAPTPVSYLERAQNADGGFGGAPGQSSVDLFSGWAGLGLAAQGVNPRDVARGPDSVIDYVARQARALVRGGGADRVGDLERTILLVSAAGLRPRAFAGQDLVAALTARFARDGSVLQQSNLTAFGILALRAAGTPRANPRMRSAAAWLARQQNRDGGFGFATRGGGSDVDDAAAAAQALVAAGGHGATVARTVAFVRRNQNPDGGFPLLPGGTSNAQSTGWAIQAFVAAGVRPATVRRRGSRSALAYLRSLVGPDGAVQFSRTSRQTPVWVTGAASVALAQRAFPLAPVGRSSRVEEGAATASSDDGPDAAVLVPIAAAIGVAAGAGALVVRKRARG</sequence>
<dbReference type="RefSeq" id="WP_012935266.1">
    <property type="nucleotide sequence ID" value="NC_013739.1"/>
</dbReference>
<dbReference type="GO" id="GO:0016740">
    <property type="term" value="F:transferase activity"/>
    <property type="evidence" value="ECO:0007669"/>
    <property type="project" value="UniProtKB-KW"/>
</dbReference>
<evidence type="ECO:0000256" key="2">
    <source>
        <dbReference type="SAM" id="Phobius"/>
    </source>
</evidence>
<keyword evidence="1" id="KW-0677">Repeat</keyword>
<evidence type="ECO:0000259" key="4">
    <source>
        <dbReference type="Pfam" id="PF13243"/>
    </source>
</evidence>
<reference evidence="6" key="2">
    <citation type="submission" date="2010-01" db="EMBL/GenBank/DDBJ databases">
        <title>The complete genome of Conexibacter woesei DSM 14684.</title>
        <authorList>
            <consortium name="US DOE Joint Genome Institute (JGI-PGF)"/>
            <person name="Lucas S."/>
            <person name="Copeland A."/>
            <person name="Lapidus A."/>
            <person name="Glavina del Rio T."/>
            <person name="Dalin E."/>
            <person name="Tice H."/>
            <person name="Bruce D."/>
            <person name="Goodwin L."/>
            <person name="Pitluck S."/>
            <person name="Kyrpides N."/>
            <person name="Mavromatis K."/>
            <person name="Ivanova N."/>
            <person name="Mikhailova N."/>
            <person name="Chertkov O."/>
            <person name="Brettin T."/>
            <person name="Detter J.C."/>
            <person name="Han C."/>
            <person name="Larimer F."/>
            <person name="Land M."/>
            <person name="Hauser L."/>
            <person name="Markowitz V."/>
            <person name="Cheng J.-F."/>
            <person name="Hugenholtz P."/>
            <person name="Woyke T."/>
            <person name="Wu D."/>
            <person name="Pukall R."/>
            <person name="Steenblock K."/>
            <person name="Schneider S."/>
            <person name="Klenk H.-P."/>
            <person name="Eisen J.A."/>
        </authorList>
    </citation>
    <scope>NUCLEOTIDE SEQUENCE [LARGE SCALE GENOMIC DNA]</scope>
    <source>
        <strain evidence="6">DSM 14684 / CIP 108061 / JCM 11494 / NBRC 100937 / ID131577</strain>
    </source>
</reference>
<feature type="transmembrane region" description="Helical" evidence="2">
    <location>
        <begin position="545"/>
        <end position="566"/>
    </location>
</feature>
<feature type="transmembrane region" description="Helical" evidence="2">
    <location>
        <begin position="30"/>
        <end position="49"/>
    </location>
</feature>
<keyword evidence="2" id="KW-0472">Membrane</keyword>
<feature type="transmembrane region" description="Helical" evidence="2">
    <location>
        <begin position="127"/>
        <end position="149"/>
    </location>
</feature>
<dbReference type="EMBL" id="CP001854">
    <property type="protein sequence ID" value="ADB52215.1"/>
    <property type="molecule type" value="Genomic_DNA"/>
</dbReference>
<dbReference type="eggNOG" id="COG1657">
    <property type="taxonomic scope" value="Bacteria"/>
</dbReference>
<organism evidence="5 6">
    <name type="scientific">Conexibacter woesei (strain DSM 14684 / CCUG 47730 / CIP 108061 / JCM 11494 / NBRC 100937 / ID131577)</name>
    <dbReference type="NCBI Taxonomy" id="469383"/>
    <lineage>
        <taxon>Bacteria</taxon>
        <taxon>Bacillati</taxon>
        <taxon>Actinomycetota</taxon>
        <taxon>Thermoleophilia</taxon>
        <taxon>Solirubrobacterales</taxon>
        <taxon>Conexibacteraceae</taxon>
        <taxon>Conexibacter</taxon>
    </lineage>
</organism>
<evidence type="ECO:0000313" key="6">
    <source>
        <dbReference type="Proteomes" id="UP000008229"/>
    </source>
</evidence>
<dbReference type="Proteomes" id="UP000008229">
    <property type="component" value="Chromosome"/>
</dbReference>
<gene>
    <name evidence="5" type="ordered locus">Cwoe_3798</name>
</gene>
<feature type="domain" description="Squalene cyclase C-terminal" evidence="4">
    <location>
        <begin position="360"/>
        <end position="440"/>
    </location>
</feature>
<dbReference type="InterPro" id="IPR032696">
    <property type="entry name" value="SQ_cyclase_C"/>
</dbReference>
<dbReference type="HOGENOM" id="CLU_476273_0_0_11"/>
<feature type="transmembrane region" description="Helical" evidence="2">
    <location>
        <begin position="169"/>
        <end position="187"/>
    </location>
</feature>
<evidence type="ECO:0000256" key="1">
    <source>
        <dbReference type="ARBA" id="ARBA00022737"/>
    </source>
</evidence>
<dbReference type="Gene3D" id="1.50.10.20">
    <property type="match status" value="2"/>
</dbReference>
<dbReference type="eggNOG" id="COG4720">
    <property type="taxonomic scope" value="Bacteria"/>
</dbReference>
<dbReference type="STRING" id="469383.Cwoe_3798"/>
<accession>D3F2E9</accession>
<dbReference type="Gene3D" id="1.10.1760.20">
    <property type="match status" value="1"/>
</dbReference>
<feature type="transmembrane region" description="Helical" evidence="2">
    <location>
        <begin position="96"/>
        <end position="115"/>
    </location>
</feature>
<feature type="transmembrane region" description="Helical" evidence="2">
    <location>
        <begin position="208"/>
        <end position="227"/>
    </location>
</feature>
<reference evidence="5 6" key="1">
    <citation type="journal article" date="2010" name="Stand. Genomic Sci.">
        <title>Complete genome sequence of Conexibacter woesei type strain (ID131577).</title>
        <authorList>
            <person name="Pukall R."/>
            <person name="Lapidus A."/>
            <person name="Glavina Del Rio T."/>
            <person name="Copeland A."/>
            <person name="Tice H."/>
            <person name="Cheng J.-F."/>
            <person name="Lucas S."/>
            <person name="Chen F."/>
            <person name="Nolan M."/>
            <person name="Bruce D."/>
            <person name="Goodwin L."/>
            <person name="Pitluck S."/>
            <person name="Mavromatis K."/>
            <person name="Ivanova N."/>
            <person name="Ovchinnikova G."/>
            <person name="Pati A."/>
            <person name="Chen A."/>
            <person name="Palaniappan K."/>
            <person name="Land M."/>
            <person name="Hauser L."/>
            <person name="Chang Y.-J."/>
            <person name="Jeffries C.D."/>
            <person name="Chain P."/>
            <person name="Meincke L."/>
            <person name="Sims D."/>
            <person name="Brettin T."/>
            <person name="Detter J.C."/>
            <person name="Rohde M."/>
            <person name="Goeker M."/>
            <person name="Bristow J."/>
            <person name="Eisen J.A."/>
            <person name="Markowitz V."/>
            <person name="Kyrpides N.C."/>
            <person name="Klenk H.-P."/>
            <person name="Hugenholtz P."/>
        </authorList>
    </citation>
    <scope>NUCLEOTIDE SEQUENCE [LARGE SCALE GENOMIC DNA]</scope>
    <source>
        <strain evidence="6">DSM 14684 / CIP 108061 / JCM 11494 / NBRC 100937 / ID131577</strain>
    </source>
</reference>
<dbReference type="Pfam" id="PF13243">
    <property type="entry name" value="SQHop_cyclase_C"/>
    <property type="match status" value="1"/>
</dbReference>
<evidence type="ECO:0000259" key="3">
    <source>
        <dbReference type="Pfam" id="PF00432"/>
    </source>
</evidence>
<feature type="domain" description="Prenyltransferase alpha-alpha toroid" evidence="3">
    <location>
        <begin position="240"/>
        <end position="262"/>
    </location>
</feature>
<keyword evidence="2" id="KW-1133">Transmembrane helix</keyword>
<dbReference type="CDD" id="cd00688">
    <property type="entry name" value="ISOPREN_C2_like"/>
    <property type="match status" value="1"/>
</dbReference>
<keyword evidence="2" id="KW-0812">Transmembrane</keyword>
<keyword evidence="6" id="KW-1185">Reference proteome</keyword>
<dbReference type="InterPro" id="IPR001330">
    <property type="entry name" value="Prenyltrans"/>
</dbReference>
<dbReference type="SUPFAM" id="SSF48239">
    <property type="entry name" value="Terpenoid cyclases/Protein prenyltransferases"/>
    <property type="match status" value="2"/>
</dbReference>
<dbReference type="Pfam" id="PF00432">
    <property type="entry name" value="Prenyltrans"/>
    <property type="match status" value="1"/>
</dbReference>
<evidence type="ECO:0000313" key="5">
    <source>
        <dbReference type="EMBL" id="ADB52215.1"/>
    </source>
</evidence>
<feature type="transmembrane region" description="Helical" evidence="2">
    <location>
        <begin position="61"/>
        <end position="84"/>
    </location>
</feature>
<proteinExistence type="predicted"/>
<name>D3F2E9_CONWI</name>
<dbReference type="AlphaFoldDB" id="D3F2E9"/>